<reference evidence="2" key="2">
    <citation type="submission" date="2021-08" db="EMBL/GenBank/DDBJ databases">
        <authorList>
            <person name="Tani A."/>
            <person name="Ola A."/>
            <person name="Ogura Y."/>
            <person name="Katsura K."/>
            <person name="Hayashi T."/>
        </authorList>
    </citation>
    <scope>NUCLEOTIDE SEQUENCE</scope>
    <source>
        <strain evidence="2">DSM 23632</strain>
    </source>
</reference>
<dbReference type="Gene3D" id="3.40.1350.10">
    <property type="match status" value="1"/>
</dbReference>
<gene>
    <name evidence="2" type="ORF">MPOCJGCO_4200</name>
</gene>
<dbReference type="RefSeq" id="WP_238184660.1">
    <property type="nucleotide sequence ID" value="NZ_BPRB01000271.1"/>
</dbReference>
<evidence type="ECO:0000313" key="3">
    <source>
        <dbReference type="Proteomes" id="UP001055057"/>
    </source>
</evidence>
<dbReference type="Pfam" id="PF04471">
    <property type="entry name" value="Mrr_cat"/>
    <property type="match status" value="1"/>
</dbReference>
<dbReference type="EMBL" id="BPRB01000271">
    <property type="protein sequence ID" value="GJE62071.1"/>
    <property type="molecule type" value="Genomic_DNA"/>
</dbReference>
<dbReference type="InterPro" id="IPR011856">
    <property type="entry name" value="tRNA_endonuc-like_dom_sf"/>
</dbReference>
<dbReference type="InterPro" id="IPR011335">
    <property type="entry name" value="Restrct_endonuc-II-like"/>
</dbReference>
<accession>A0ABQ4U3Q8</accession>
<name>A0ABQ4U3Q8_9HYPH</name>
<proteinExistence type="predicted"/>
<dbReference type="InterPro" id="IPR007560">
    <property type="entry name" value="Restrct_endonuc_IV_Mrr"/>
</dbReference>
<keyword evidence="3" id="KW-1185">Reference proteome</keyword>
<reference evidence="2" key="1">
    <citation type="journal article" date="2021" name="Front. Microbiol.">
        <title>Comprehensive Comparative Genomics and Phenotyping of Methylobacterium Species.</title>
        <authorList>
            <person name="Alessa O."/>
            <person name="Ogura Y."/>
            <person name="Fujitani Y."/>
            <person name="Takami H."/>
            <person name="Hayashi T."/>
            <person name="Sahin N."/>
            <person name="Tani A."/>
        </authorList>
    </citation>
    <scope>NUCLEOTIDE SEQUENCE</scope>
    <source>
        <strain evidence="2">DSM 23632</strain>
    </source>
</reference>
<comment type="caution">
    <text evidence="2">The sequence shown here is derived from an EMBL/GenBank/DDBJ whole genome shotgun (WGS) entry which is preliminary data.</text>
</comment>
<sequence>MSTIYALKGPSEKANLVDEIRKSLDAGEGRFGWSYLEEGHDDVDLERIAAKIEQSGRDSLTPLEIECNQAFLLGLVPGDWVIYINVPSYGRCTMAQVTRGYYWKHTAPDFNHRFGVDPTTVKEFDRNDASVQPALRARLVLQGRWWRIYAQDEFEFLRAALVSGITPRPRTQATSAALLGRQIEPLLIDITRRIQHTHPNYDLEILLEQVFKLMPGVRRVTRQGGAGDHGADLIVEYESGLPIPSLQSQHTCVVQVKSYTGTHWDLQAVEDIKRAFEHYPIADMGLIISTADFATEAFDAEIQKLRRETGKRVELLIGPDVARMILRFGDAAFFASSVEQDSQLKSTLI</sequence>
<dbReference type="SUPFAM" id="SSF52980">
    <property type="entry name" value="Restriction endonuclease-like"/>
    <property type="match status" value="1"/>
</dbReference>
<dbReference type="Proteomes" id="UP001055057">
    <property type="component" value="Unassembled WGS sequence"/>
</dbReference>
<organism evidence="2 3">
    <name type="scientific">Methylobacterium trifolii</name>
    <dbReference type="NCBI Taxonomy" id="1003092"/>
    <lineage>
        <taxon>Bacteria</taxon>
        <taxon>Pseudomonadati</taxon>
        <taxon>Pseudomonadota</taxon>
        <taxon>Alphaproteobacteria</taxon>
        <taxon>Hyphomicrobiales</taxon>
        <taxon>Methylobacteriaceae</taxon>
        <taxon>Methylobacterium</taxon>
    </lineage>
</organism>
<evidence type="ECO:0000259" key="1">
    <source>
        <dbReference type="Pfam" id="PF04471"/>
    </source>
</evidence>
<feature type="domain" description="Restriction endonuclease type IV Mrr" evidence="1">
    <location>
        <begin position="201"/>
        <end position="325"/>
    </location>
</feature>
<protein>
    <recommendedName>
        <fullName evidence="1">Restriction endonuclease type IV Mrr domain-containing protein</fullName>
    </recommendedName>
</protein>
<evidence type="ECO:0000313" key="2">
    <source>
        <dbReference type="EMBL" id="GJE62071.1"/>
    </source>
</evidence>